<protein>
    <submittedName>
        <fullName evidence="3">(pine wood nematode) hypothetical protein</fullName>
    </submittedName>
</protein>
<keyword evidence="1" id="KW-0472">Membrane</keyword>
<dbReference type="OrthoDB" id="508875at2759"/>
<keyword evidence="1" id="KW-0812">Transmembrane</keyword>
<reference evidence="6" key="1">
    <citation type="submission" date="2016-11" db="UniProtKB">
        <authorList>
            <consortium name="WormBaseParasite"/>
        </authorList>
    </citation>
    <scope>IDENTIFICATION</scope>
</reference>
<dbReference type="WBParaSite" id="BXY_0150100.1">
    <property type="protein sequence ID" value="BXY_0150100.1"/>
    <property type="gene ID" value="BXY_0150100"/>
</dbReference>
<feature type="transmembrane region" description="Helical" evidence="1">
    <location>
        <begin position="97"/>
        <end position="116"/>
    </location>
</feature>
<dbReference type="Proteomes" id="UP000659654">
    <property type="component" value="Unassembled WGS sequence"/>
</dbReference>
<dbReference type="Proteomes" id="UP000095284">
    <property type="component" value="Unplaced"/>
</dbReference>
<keyword evidence="5" id="KW-1185">Reference proteome</keyword>
<evidence type="ECO:0000259" key="2">
    <source>
        <dbReference type="Pfam" id="PF21002"/>
    </source>
</evidence>
<dbReference type="PANTHER" id="PTHR28556:SF4">
    <property type="entry name" value="TRANSMEMBRANE PROTEIN 106A"/>
    <property type="match status" value="1"/>
</dbReference>
<reference evidence="3" key="2">
    <citation type="submission" date="2020-09" db="EMBL/GenBank/DDBJ databases">
        <authorList>
            <person name="Kikuchi T."/>
        </authorList>
    </citation>
    <scope>NUCLEOTIDE SEQUENCE</scope>
    <source>
        <strain evidence="3">Ka4C1</strain>
    </source>
</reference>
<proteinExistence type="predicted"/>
<dbReference type="Pfam" id="PF21002">
    <property type="entry name" value="TMEM106_N"/>
    <property type="match status" value="1"/>
</dbReference>
<dbReference type="PANTHER" id="PTHR28556">
    <property type="entry name" value="TRANSMEMBRANE PROTEIN 106B"/>
    <property type="match status" value="1"/>
</dbReference>
<gene>
    <name evidence="3" type="ORF">BXYJ_LOCUS1110</name>
</gene>
<dbReference type="InterPro" id="IPR048511">
    <property type="entry name" value="TMEM106_N"/>
</dbReference>
<evidence type="ECO:0000313" key="3">
    <source>
        <dbReference type="EMBL" id="CAD5208874.1"/>
    </source>
</evidence>
<dbReference type="InterPro" id="IPR009790">
    <property type="entry name" value="TMEM106"/>
</dbReference>
<sequence length="221" mass="24526">MSVQERLQCLSQNVRDRVRNLFRHDDEGMNDQLVASTHSEAERSNQGGGYTELMGGSVPCPSCNGSGMIPKELEGTLVALIPLTDDRLKPKKTLRTIIIWITVFLLLGSSTIFVLMPRTVTISSLQKPISIVHVTKTDPQDHQLMEFDFLNRINVSSGNYLPVSIVNVSATVVSKFQPWSVDVIGHGFNNSISDNEQLRIYGRSAQEVFFNNSVSLQGYVA</sequence>
<evidence type="ECO:0000313" key="5">
    <source>
        <dbReference type="Proteomes" id="UP000659654"/>
    </source>
</evidence>
<evidence type="ECO:0000313" key="4">
    <source>
        <dbReference type="Proteomes" id="UP000095284"/>
    </source>
</evidence>
<evidence type="ECO:0000313" key="6">
    <source>
        <dbReference type="WBParaSite" id="BXY_0150100.1"/>
    </source>
</evidence>
<dbReference type="eggNOG" id="ENOG502QQRZ">
    <property type="taxonomic scope" value="Eukaryota"/>
</dbReference>
<dbReference type="Proteomes" id="UP000582659">
    <property type="component" value="Unassembled WGS sequence"/>
</dbReference>
<organism evidence="4 6">
    <name type="scientific">Bursaphelenchus xylophilus</name>
    <name type="common">Pinewood nematode worm</name>
    <name type="synonym">Aphelenchoides xylophilus</name>
    <dbReference type="NCBI Taxonomy" id="6326"/>
    <lineage>
        <taxon>Eukaryota</taxon>
        <taxon>Metazoa</taxon>
        <taxon>Ecdysozoa</taxon>
        <taxon>Nematoda</taxon>
        <taxon>Chromadorea</taxon>
        <taxon>Rhabditida</taxon>
        <taxon>Tylenchina</taxon>
        <taxon>Tylenchomorpha</taxon>
        <taxon>Aphelenchoidea</taxon>
        <taxon>Aphelenchoididae</taxon>
        <taxon>Bursaphelenchus</taxon>
    </lineage>
</organism>
<accession>A0A1I7RLB6</accession>
<feature type="domain" description="Transmembrane protein 106 N-terminal" evidence="2">
    <location>
        <begin position="36"/>
        <end position="93"/>
    </location>
</feature>
<keyword evidence="1" id="KW-1133">Transmembrane helix</keyword>
<dbReference type="EMBL" id="CAJFDI010000001">
    <property type="protein sequence ID" value="CAD5208874.1"/>
    <property type="molecule type" value="Genomic_DNA"/>
</dbReference>
<dbReference type="EMBL" id="CAJFCV020000001">
    <property type="protein sequence ID" value="CAG9083195.1"/>
    <property type="molecule type" value="Genomic_DNA"/>
</dbReference>
<dbReference type="AlphaFoldDB" id="A0A1I7RLB6"/>
<name>A0A1I7RLB6_BURXY</name>
<evidence type="ECO:0000256" key="1">
    <source>
        <dbReference type="SAM" id="Phobius"/>
    </source>
</evidence>